<accession>A0A455T7W5</accession>
<keyword evidence="1" id="KW-0472">Membrane</keyword>
<name>A0A455T7W5_9CHLR</name>
<gene>
    <name evidence="2" type="ORF">KTA_37450</name>
</gene>
<feature type="transmembrane region" description="Helical" evidence="1">
    <location>
        <begin position="20"/>
        <end position="42"/>
    </location>
</feature>
<keyword evidence="1" id="KW-1133">Transmembrane helix</keyword>
<evidence type="ECO:0000313" key="2">
    <source>
        <dbReference type="EMBL" id="BBH95546.1"/>
    </source>
</evidence>
<dbReference type="AlphaFoldDB" id="A0A455T7W5"/>
<reference evidence="2" key="1">
    <citation type="submission" date="2018-12" db="EMBL/GenBank/DDBJ databases">
        <title>Novel natural products biosynthetic potential of the class Ktedonobacteria.</title>
        <authorList>
            <person name="Zheng Y."/>
            <person name="Saitou A."/>
            <person name="Wang C.M."/>
            <person name="Toyoda A."/>
            <person name="Minakuchi Y."/>
            <person name="Sekiguchi Y."/>
            <person name="Ueda K."/>
            <person name="Takano H."/>
            <person name="Sakai Y."/>
            <person name="Yokota A."/>
            <person name="Yabe S."/>
        </authorList>
    </citation>
    <scope>NUCLEOTIDE SEQUENCE</scope>
    <source>
        <strain evidence="2">A3-2</strain>
    </source>
</reference>
<protein>
    <submittedName>
        <fullName evidence="2">Uncharacterized protein</fullName>
    </submittedName>
</protein>
<proteinExistence type="predicted"/>
<sequence length="79" mass="8305">MVIEDTSKFVASIFTVFPSLALLAAEELLLLLLALAAVELVVPGRVQATSSRLTSASAVNTSHNKRRGFCSIATLASQS</sequence>
<organism evidence="2">
    <name type="scientific">Thermogemmatispora argillosa</name>
    <dbReference type="NCBI Taxonomy" id="2045280"/>
    <lineage>
        <taxon>Bacteria</taxon>
        <taxon>Bacillati</taxon>
        <taxon>Chloroflexota</taxon>
        <taxon>Ktedonobacteria</taxon>
        <taxon>Thermogemmatisporales</taxon>
        <taxon>Thermogemmatisporaceae</taxon>
        <taxon>Thermogemmatispora</taxon>
    </lineage>
</organism>
<dbReference type="EMBL" id="AP019377">
    <property type="protein sequence ID" value="BBH95546.1"/>
    <property type="molecule type" value="Genomic_DNA"/>
</dbReference>
<keyword evidence="1" id="KW-0812">Transmembrane</keyword>
<evidence type="ECO:0000256" key="1">
    <source>
        <dbReference type="SAM" id="Phobius"/>
    </source>
</evidence>